<proteinExistence type="predicted"/>
<sequence>MPPVIIKFIYKGPEYYRYYWEDYEKIKWKSLIDGVRLLFGITSDKVTLVYKDLDSENILITNQFDLDFMLSNPARDVPYLKVLVIVGTVPQLTSASTLLKTDKKASEIEPTAKMPTPAPISSPPPPSKTSAAAHMNMPAPTEVPISPSIQSQINHNNHLLIHEHSVNIANSSSGRPGTPVPGPSSTAAPGSPSTAHSSKPTHNRIKSQSVSNPASDTIFPLLAPDSSANINSNKRFPLPKESANDAA</sequence>
<evidence type="ECO:0000313" key="2">
    <source>
        <dbReference type="EMBL" id="OMJ27595.1"/>
    </source>
</evidence>
<feature type="compositionally biased region" description="Low complexity" evidence="1">
    <location>
        <begin position="183"/>
        <end position="198"/>
    </location>
</feature>
<accession>A0A1R1YLB8</accession>
<dbReference type="AlphaFoldDB" id="A0A1R1YLB8"/>
<feature type="compositionally biased region" description="Pro residues" evidence="1">
    <location>
        <begin position="116"/>
        <end position="127"/>
    </location>
</feature>
<evidence type="ECO:0000313" key="3">
    <source>
        <dbReference type="Proteomes" id="UP000187429"/>
    </source>
</evidence>
<dbReference type="SUPFAM" id="SSF54277">
    <property type="entry name" value="CAD &amp; PB1 domains"/>
    <property type="match status" value="1"/>
</dbReference>
<gene>
    <name evidence="2" type="ORF">AYI69_g2963</name>
</gene>
<feature type="region of interest" description="Disordered" evidence="1">
    <location>
        <begin position="102"/>
        <end position="148"/>
    </location>
</feature>
<feature type="region of interest" description="Disordered" evidence="1">
    <location>
        <begin position="168"/>
        <end position="247"/>
    </location>
</feature>
<name>A0A1R1YLB8_9FUNG</name>
<dbReference type="EMBL" id="LSSM01000927">
    <property type="protein sequence ID" value="OMJ27595.1"/>
    <property type="molecule type" value="Genomic_DNA"/>
</dbReference>
<feature type="compositionally biased region" description="Polar residues" evidence="1">
    <location>
        <begin position="206"/>
        <end position="215"/>
    </location>
</feature>
<keyword evidence="3" id="KW-1185">Reference proteome</keyword>
<dbReference type="OrthoDB" id="5584239at2759"/>
<protein>
    <recommendedName>
        <fullName evidence="4">PB1 domain-containing protein</fullName>
    </recommendedName>
</protein>
<comment type="caution">
    <text evidence="2">The sequence shown here is derived from an EMBL/GenBank/DDBJ whole genome shotgun (WGS) entry which is preliminary data.</text>
</comment>
<organism evidence="2 3">
    <name type="scientific">Smittium culicis</name>
    <dbReference type="NCBI Taxonomy" id="133412"/>
    <lineage>
        <taxon>Eukaryota</taxon>
        <taxon>Fungi</taxon>
        <taxon>Fungi incertae sedis</taxon>
        <taxon>Zoopagomycota</taxon>
        <taxon>Kickxellomycotina</taxon>
        <taxon>Harpellomycetes</taxon>
        <taxon>Harpellales</taxon>
        <taxon>Legeriomycetaceae</taxon>
        <taxon>Smittium</taxon>
    </lineage>
</organism>
<evidence type="ECO:0008006" key="4">
    <source>
        <dbReference type="Google" id="ProtNLM"/>
    </source>
</evidence>
<evidence type="ECO:0000256" key="1">
    <source>
        <dbReference type="SAM" id="MobiDB-lite"/>
    </source>
</evidence>
<dbReference type="Proteomes" id="UP000187429">
    <property type="component" value="Unassembled WGS sequence"/>
</dbReference>
<reference evidence="3" key="1">
    <citation type="submission" date="2017-01" db="EMBL/GenBank/DDBJ databases">
        <authorList>
            <person name="Wang Y."/>
            <person name="White M."/>
            <person name="Kvist S."/>
            <person name="Moncalvo J.-M."/>
        </authorList>
    </citation>
    <scope>NUCLEOTIDE SEQUENCE [LARGE SCALE GENOMIC DNA]</scope>
    <source>
        <strain evidence="3">ID-206-W2</strain>
    </source>
</reference>